<dbReference type="AlphaFoldDB" id="A0A1R1DZR6"/>
<dbReference type="Proteomes" id="UP000187172">
    <property type="component" value="Unassembled WGS sequence"/>
</dbReference>
<comment type="caution">
    <text evidence="2">The sequence shown here is derived from an EMBL/GenBank/DDBJ whole genome shotgun (WGS) entry which is preliminary data.</text>
</comment>
<organism evidence="2 3">
    <name type="scientific">Paenibacillus rhizosphaerae</name>
    <dbReference type="NCBI Taxonomy" id="297318"/>
    <lineage>
        <taxon>Bacteria</taxon>
        <taxon>Bacillati</taxon>
        <taxon>Bacillota</taxon>
        <taxon>Bacilli</taxon>
        <taxon>Bacillales</taxon>
        <taxon>Paenibacillaceae</taxon>
        <taxon>Paenibacillus</taxon>
    </lineage>
</organism>
<accession>A0A1R1DZR6</accession>
<evidence type="ECO:0000313" key="2">
    <source>
        <dbReference type="EMBL" id="OMF45016.1"/>
    </source>
</evidence>
<gene>
    <name evidence="2" type="ORF">BK138_34165</name>
</gene>
<keyword evidence="3" id="KW-1185">Reference proteome</keyword>
<feature type="transmembrane region" description="Helical" evidence="1">
    <location>
        <begin position="12"/>
        <end position="30"/>
    </location>
</feature>
<sequence length="85" mass="10008">METKTKKKWIQGHIAVQWILIYWTLFHFALKGTVYIEINNHVQVNTLFPLLVALTNLIVLYRKKAQHAHQFCQSIIAQPRNPRLA</sequence>
<keyword evidence="1" id="KW-0472">Membrane</keyword>
<evidence type="ECO:0000256" key="1">
    <source>
        <dbReference type="SAM" id="Phobius"/>
    </source>
</evidence>
<reference evidence="2 3" key="1">
    <citation type="submission" date="2016-11" db="EMBL/GenBank/DDBJ databases">
        <title>Paenibacillus species isolates.</title>
        <authorList>
            <person name="Beno S.M."/>
        </authorList>
    </citation>
    <scope>NUCLEOTIDE SEQUENCE [LARGE SCALE GENOMIC DNA]</scope>
    <source>
        <strain evidence="2 3">FSL R5-0378</strain>
    </source>
</reference>
<evidence type="ECO:0000313" key="3">
    <source>
        <dbReference type="Proteomes" id="UP000187172"/>
    </source>
</evidence>
<proteinExistence type="predicted"/>
<dbReference type="EMBL" id="MRTP01000024">
    <property type="protein sequence ID" value="OMF45016.1"/>
    <property type="molecule type" value="Genomic_DNA"/>
</dbReference>
<keyword evidence="1" id="KW-0812">Transmembrane</keyword>
<name>A0A1R1DZR6_9BACL</name>
<feature type="transmembrane region" description="Helical" evidence="1">
    <location>
        <begin position="42"/>
        <end position="61"/>
    </location>
</feature>
<protein>
    <submittedName>
        <fullName evidence="2">Uncharacterized protein</fullName>
    </submittedName>
</protein>
<keyword evidence="1" id="KW-1133">Transmembrane helix</keyword>